<evidence type="ECO:0000313" key="1">
    <source>
        <dbReference type="EMBL" id="PRD55935.1"/>
    </source>
</evidence>
<sequence>MDTEIKKKLLDHCFKRIEGRVEEITFALKQAQEAIESDTKSSAGDKYETSREMIQQDLNRYHMQLSQAKKDWILLQKINIGIKEKAEIGAIVVTEQVAYFVAISLGELQVNSMRFMVISPSSPIGKLLLECKVGNEIIFNGTKQRIKAIY</sequence>
<dbReference type="Proteomes" id="UP000238642">
    <property type="component" value="Unassembled WGS sequence"/>
</dbReference>
<proteinExistence type="predicted"/>
<gene>
    <name evidence="1" type="ORF">C5749_01180</name>
</gene>
<name>A0A2S9JRK3_9SPHI</name>
<dbReference type="RefSeq" id="WP_105722257.1">
    <property type="nucleotide sequence ID" value="NZ_PVBS01000001.1"/>
</dbReference>
<reference evidence="1 2" key="1">
    <citation type="submission" date="2018-02" db="EMBL/GenBank/DDBJ databases">
        <title>The draft genome of Sphingobacterium gobiense H7.</title>
        <authorList>
            <person name="Li L."/>
            <person name="Liu L."/>
            <person name="Zhang X."/>
            <person name="Wang T."/>
            <person name="Liang L."/>
        </authorList>
    </citation>
    <scope>NUCLEOTIDE SEQUENCE [LARGE SCALE GENOMIC DNA]</scope>
    <source>
        <strain evidence="1 2">ACCC 05757</strain>
    </source>
</reference>
<dbReference type="EMBL" id="PVBS01000001">
    <property type="protein sequence ID" value="PRD55935.1"/>
    <property type="molecule type" value="Genomic_DNA"/>
</dbReference>
<evidence type="ECO:0008006" key="3">
    <source>
        <dbReference type="Google" id="ProtNLM"/>
    </source>
</evidence>
<dbReference type="AlphaFoldDB" id="A0A2S9JRK3"/>
<keyword evidence="2" id="KW-1185">Reference proteome</keyword>
<accession>A0A2S9JRK3</accession>
<protein>
    <recommendedName>
        <fullName evidence="3">3-oxoacyl-ACP synthase</fullName>
    </recommendedName>
</protein>
<evidence type="ECO:0000313" key="2">
    <source>
        <dbReference type="Proteomes" id="UP000238642"/>
    </source>
</evidence>
<organism evidence="1 2">
    <name type="scientific">Sphingobacterium gobiense</name>
    <dbReference type="NCBI Taxonomy" id="1382456"/>
    <lineage>
        <taxon>Bacteria</taxon>
        <taxon>Pseudomonadati</taxon>
        <taxon>Bacteroidota</taxon>
        <taxon>Sphingobacteriia</taxon>
        <taxon>Sphingobacteriales</taxon>
        <taxon>Sphingobacteriaceae</taxon>
        <taxon>Sphingobacterium</taxon>
    </lineage>
</organism>
<dbReference type="OrthoDB" id="667380at2"/>
<comment type="caution">
    <text evidence="1">The sequence shown here is derived from an EMBL/GenBank/DDBJ whole genome shotgun (WGS) entry which is preliminary data.</text>
</comment>